<proteinExistence type="predicted"/>
<protein>
    <submittedName>
        <fullName evidence="2">Uncharacterized protein</fullName>
    </submittedName>
</protein>
<dbReference type="EMBL" id="LT670818">
    <property type="protein sequence ID" value="SHH72384.1"/>
    <property type="molecule type" value="Genomic_DNA"/>
</dbReference>
<dbReference type="Proteomes" id="UP000190675">
    <property type="component" value="Chromosome I"/>
</dbReference>
<dbReference type="AlphaFoldDB" id="A0A1M5VB95"/>
<sequence>MLGVTALQLCPLRIRLIAAHADTVEHGLPQLAYLRMTMFDGRVDGVTNRQKLRALRERGVSGVVPMASVRRTGLLDCPARWPSGPDTPTPPSEA</sequence>
<evidence type="ECO:0000313" key="2">
    <source>
        <dbReference type="EMBL" id="SHH72384.1"/>
    </source>
</evidence>
<feature type="region of interest" description="Disordered" evidence="1">
    <location>
        <begin position="75"/>
        <end position="94"/>
    </location>
</feature>
<evidence type="ECO:0000313" key="3">
    <source>
        <dbReference type="Proteomes" id="UP000190675"/>
    </source>
</evidence>
<gene>
    <name evidence="2" type="ORF">SAMN05444169_9060</name>
</gene>
<evidence type="ECO:0000256" key="1">
    <source>
        <dbReference type="SAM" id="MobiDB-lite"/>
    </source>
</evidence>
<organism evidence="2 3">
    <name type="scientific">Bradyrhizobium erythrophlei</name>
    <dbReference type="NCBI Taxonomy" id="1437360"/>
    <lineage>
        <taxon>Bacteria</taxon>
        <taxon>Pseudomonadati</taxon>
        <taxon>Pseudomonadota</taxon>
        <taxon>Alphaproteobacteria</taxon>
        <taxon>Hyphomicrobiales</taxon>
        <taxon>Nitrobacteraceae</taxon>
        <taxon>Bradyrhizobium</taxon>
    </lineage>
</organism>
<feature type="compositionally biased region" description="Pro residues" evidence="1">
    <location>
        <begin position="85"/>
        <end position="94"/>
    </location>
</feature>
<name>A0A1M5VB95_9BRAD</name>
<reference evidence="2 3" key="1">
    <citation type="submission" date="2016-11" db="EMBL/GenBank/DDBJ databases">
        <authorList>
            <person name="Jaros S."/>
            <person name="Januszkiewicz K."/>
            <person name="Wedrychowicz H."/>
        </authorList>
    </citation>
    <scope>NUCLEOTIDE SEQUENCE [LARGE SCALE GENOMIC DNA]</scope>
    <source>
        <strain evidence="2 3">GAS242</strain>
    </source>
</reference>
<accession>A0A1M5VB95</accession>